<dbReference type="PIRSF" id="PIRSF017029">
    <property type="entry name" value="Signal_recog_particle_SRP9"/>
    <property type="match status" value="1"/>
</dbReference>
<gene>
    <name evidence="10" type="ORF">POCULU_LOCUS8424</name>
</gene>
<reference evidence="10" key="1">
    <citation type="submission" date="2021-06" db="EMBL/GenBank/DDBJ databases">
        <authorList>
            <person name="Kallberg Y."/>
            <person name="Tangrot J."/>
            <person name="Rosling A."/>
        </authorList>
    </citation>
    <scope>NUCLEOTIDE SEQUENCE</scope>
    <source>
        <strain evidence="10">IA702</strain>
    </source>
</reference>
<keyword evidence="4" id="KW-0963">Cytoplasm</keyword>
<dbReference type="InterPro" id="IPR039914">
    <property type="entry name" value="SRP9-like"/>
</dbReference>
<evidence type="ECO:0000256" key="4">
    <source>
        <dbReference type="ARBA" id="ARBA00022490"/>
    </source>
</evidence>
<feature type="domain" description="SRP9" evidence="9">
    <location>
        <begin position="4"/>
        <end position="54"/>
    </location>
</feature>
<dbReference type="InterPro" id="IPR009018">
    <property type="entry name" value="Signal_recog_particle_SRP9/14"/>
</dbReference>
<evidence type="ECO:0000259" key="9">
    <source>
        <dbReference type="Pfam" id="PF05486"/>
    </source>
</evidence>
<evidence type="ECO:0000313" key="10">
    <source>
        <dbReference type="EMBL" id="CAG8621151.1"/>
    </source>
</evidence>
<dbReference type="AlphaFoldDB" id="A0A9N9D3G9"/>
<dbReference type="EMBL" id="CAJVPJ010002434">
    <property type="protein sequence ID" value="CAG8621151.1"/>
    <property type="molecule type" value="Genomic_DNA"/>
</dbReference>
<organism evidence="10 11">
    <name type="scientific">Paraglomus occultum</name>
    <dbReference type="NCBI Taxonomy" id="144539"/>
    <lineage>
        <taxon>Eukaryota</taxon>
        <taxon>Fungi</taxon>
        <taxon>Fungi incertae sedis</taxon>
        <taxon>Mucoromycota</taxon>
        <taxon>Glomeromycotina</taxon>
        <taxon>Glomeromycetes</taxon>
        <taxon>Paraglomerales</taxon>
        <taxon>Paraglomeraceae</taxon>
        <taxon>Paraglomus</taxon>
    </lineage>
</organism>
<keyword evidence="7" id="KW-0687">Ribonucleoprotein</keyword>
<sequence length="54" mass="6362">MVYISTWPEFQKAVEDLYLNAPGQTRYVVDYSHKTGFLVLKVTDDRTCLKYKTE</sequence>
<dbReference type="GO" id="GO:0005786">
    <property type="term" value="C:signal recognition particle, endoplasmic reticulum targeting"/>
    <property type="evidence" value="ECO:0007669"/>
    <property type="project" value="UniProtKB-KW"/>
</dbReference>
<dbReference type="Pfam" id="PF05486">
    <property type="entry name" value="SRP9-21"/>
    <property type="match status" value="1"/>
</dbReference>
<evidence type="ECO:0000256" key="7">
    <source>
        <dbReference type="ARBA" id="ARBA00023274"/>
    </source>
</evidence>
<dbReference type="Proteomes" id="UP000789572">
    <property type="component" value="Unassembled WGS sequence"/>
</dbReference>
<dbReference type="SUPFAM" id="SSF54762">
    <property type="entry name" value="Signal recognition particle alu RNA binding heterodimer, SRP9/14"/>
    <property type="match status" value="1"/>
</dbReference>
<dbReference type="GO" id="GO:0045900">
    <property type="term" value="P:negative regulation of translational elongation"/>
    <property type="evidence" value="ECO:0007669"/>
    <property type="project" value="InterPro"/>
</dbReference>
<dbReference type="PANTHER" id="PTHR12834:SF12">
    <property type="entry name" value="SIGNAL RECOGNITION PARTICLE 9 KDA PROTEIN"/>
    <property type="match status" value="1"/>
</dbReference>
<comment type="caution">
    <text evidence="10">The sequence shown here is derived from an EMBL/GenBank/DDBJ whole genome shotgun (WGS) entry which is preliminary data.</text>
</comment>
<protein>
    <recommendedName>
        <fullName evidence="3">Signal recognition particle 9 kDa protein</fullName>
    </recommendedName>
</protein>
<dbReference type="GO" id="GO:0008312">
    <property type="term" value="F:7S RNA binding"/>
    <property type="evidence" value="ECO:0007669"/>
    <property type="project" value="InterPro"/>
</dbReference>
<accession>A0A9N9D3G9</accession>
<name>A0A9N9D3G9_9GLOM</name>
<comment type="similarity">
    <text evidence="2">Belongs to the SRP9 family.</text>
</comment>
<feature type="non-terminal residue" evidence="10">
    <location>
        <position position="54"/>
    </location>
</feature>
<keyword evidence="11" id="KW-1185">Reference proteome</keyword>
<dbReference type="InterPro" id="IPR008832">
    <property type="entry name" value="SRP9"/>
</dbReference>
<dbReference type="InterPro" id="IPR039432">
    <property type="entry name" value="SRP9_dom"/>
</dbReference>
<dbReference type="GO" id="GO:0006614">
    <property type="term" value="P:SRP-dependent cotranslational protein targeting to membrane"/>
    <property type="evidence" value="ECO:0007669"/>
    <property type="project" value="InterPro"/>
</dbReference>
<evidence type="ECO:0000256" key="2">
    <source>
        <dbReference type="ARBA" id="ARBA00009193"/>
    </source>
</evidence>
<evidence type="ECO:0000256" key="3">
    <source>
        <dbReference type="ARBA" id="ARBA00020414"/>
    </source>
</evidence>
<evidence type="ECO:0000256" key="8">
    <source>
        <dbReference type="ARBA" id="ARBA00045462"/>
    </source>
</evidence>
<keyword evidence="5" id="KW-0694">RNA-binding</keyword>
<evidence type="ECO:0000256" key="6">
    <source>
        <dbReference type="ARBA" id="ARBA00023135"/>
    </source>
</evidence>
<keyword evidence="6" id="KW-0733">Signal recognition particle</keyword>
<dbReference type="PANTHER" id="PTHR12834">
    <property type="entry name" value="SIGNAL RECOGNITION PARTICLE 9 KDA PROTEIN"/>
    <property type="match status" value="1"/>
</dbReference>
<comment type="subcellular location">
    <subcellularLocation>
        <location evidence="1">Cytoplasm</location>
    </subcellularLocation>
</comment>
<comment type="function">
    <text evidence="8">Component of the signal recognition particle (SRP) complex, a ribonucleoprotein complex that mediates the cotranslational targeting of secretory and membrane proteins to the endoplasmic reticulum (ER). SRP9 together with SRP14 and the Alu portion of the SRP RNA, constitutes the elongation arrest domain of SRP. The complex of SRP9 and SRP14 is required for SRP RNA binding.</text>
</comment>
<proteinExistence type="inferred from homology"/>
<evidence type="ECO:0000256" key="5">
    <source>
        <dbReference type="ARBA" id="ARBA00022884"/>
    </source>
</evidence>
<evidence type="ECO:0000313" key="11">
    <source>
        <dbReference type="Proteomes" id="UP000789572"/>
    </source>
</evidence>
<dbReference type="OrthoDB" id="360923at2759"/>
<evidence type="ECO:0000256" key="1">
    <source>
        <dbReference type="ARBA" id="ARBA00004496"/>
    </source>
</evidence>
<dbReference type="Gene3D" id="3.30.720.10">
    <property type="entry name" value="Signal recognition particle alu RNA binding heterodimer, srp9/1"/>
    <property type="match status" value="1"/>
</dbReference>